<reference evidence="4" key="1">
    <citation type="journal article" date="2018" name="Algal Res.">
        <title>Characterization of plant carbon substrate utilization by Auxenochlorella protothecoides.</title>
        <authorList>
            <person name="Vogler B.W."/>
            <person name="Starkenburg S.R."/>
            <person name="Sudasinghe N."/>
            <person name="Schambach J.Y."/>
            <person name="Rollin J.A."/>
            <person name="Pattathil S."/>
            <person name="Barry A.N."/>
        </authorList>
    </citation>
    <scope>NUCLEOTIDE SEQUENCE [LARGE SCALE GENOMIC DNA]</scope>
    <source>
        <strain evidence="4">UTEX 25</strain>
    </source>
</reference>
<dbReference type="GO" id="GO:0046906">
    <property type="term" value="F:tetrapyrrole binding"/>
    <property type="evidence" value="ECO:0007669"/>
    <property type="project" value="TreeGrafter"/>
</dbReference>
<dbReference type="Gene3D" id="1.10.10.1770">
    <property type="entry name" value="Gun4-like"/>
    <property type="match status" value="1"/>
</dbReference>
<dbReference type="EMBL" id="QOKY01000201">
    <property type="protein sequence ID" value="RMZ53091.1"/>
    <property type="molecule type" value="Genomic_DNA"/>
</dbReference>
<feature type="region of interest" description="Disordered" evidence="1">
    <location>
        <begin position="1"/>
        <end position="52"/>
    </location>
</feature>
<dbReference type="SUPFAM" id="SSF140869">
    <property type="entry name" value="GUN4-like"/>
    <property type="match status" value="1"/>
</dbReference>
<protein>
    <recommendedName>
        <fullName evidence="2">GUN4-like domain-containing protein</fullName>
    </recommendedName>
</protein>
<dbReference type="GO" id="GO:0010019">
    <property type="term" value="P:chloroplast-nucleus signaling pathway"/>
    <property type="evidence" value="ECO:0007669"/>
    <property type="project" value="TreeGrafter"/>
</dbReference>
<proteinExistence type="predicted"/>
<evidence type="ECO:0000256" key="1">
    <source>
        <dbReference type="SAM" id="MobiDB-lite"/>
    </source>
</evidence>
<dbReference type="Proteomes" id="UP000279271">
    <property type="component" value="Unassembled WGS sequence"/>
</dbReference>
<accession>A0A3M7KRD4</accession>
<feature type="region of interest" description="Disordered" evidence="1">
    <location>
        <begin position="208"/>
        <end position="228"/>
    </location>
</feature>
<sequence>MVRAVSSARPRTSLDDWQSDGPSLGGMLGGSSNGARGSGSAPPPMDVNDVPLNSEAKQDYTKLQSLLKAGDFQGADDETRALLISLAGPEARHRNWVYWSEVAAIPEADLKTVDALWSAASGGRFGFTAQRQVWTQHRRRWVEFFKAINWVAGEYNMYRKWPQEFIYSTEACKGHLPLTNALRGTRLMEALLEHPAIAGLTKERAGEVVGGNGTEARTQGSKLPDWLS</sequence>
<dbReference type="CDD" id="cd16383">
    <property type="entry name" value="GUN4"/>
    <property type="match status" value="1"/>
</dbReference>
<dbReference type="PANTHER" id="PTHR34800:SF1">
    <property type="entry name" value="TETRAPYRROLE-BINDING PROTEIN, CHLOROPLASTIC"/>
    <property type="match status" value="1"/>
</dbReference>
<feature type="compositionally biased region" description="Gly residues" evidence="1">
    <location>
        <begin position="23"/>
        <end position="32"/>
    </location>
</feature>
<dbReference type="PANTHER" id="PTHR34800">
    <property type="entry name" value="TETRAPYRROLE-BINDING PROTEIN, CHLOROPLASTIC"/>
    <property type="match status" value="1"/>
</dbReference>
<name>A0A3M7KRD4_AUXPR</name>
<comment type="caution">
    <text evidence="3">The sequence shown here is derived from an EMBL/GenBank/DDBJ whole genome shotgun (WGS) entry which is preliminary data.</text>
</comment>
<evidence type="ECO:0000259" key="2">
    <source>
        <dbReference type="Pfam" id="PF05419"/>
    </source>
</evidence>
<dbReference type="InterPro" id="IPR037215">
    <property type="entry name" value="GUN4-like_sf"/>
</dbReference>
<dbReference type="Gene3D" id="1.25.40.620">
    <property type="match status" value="1"/>
</dbReference>
<dbReference type="Pfam" id="PF05419">
    <property type="entry name" value="GUN4"/>
    <property type="match status" value="1"/>
</dbReference>
<gene>
    <name evidence="3" type="ORF">APUTEX25_002500</name>
</gene>
<evidence type="ECO:0000313" key="3">
    <source>
        <dbReference type="EMBL" id="RMZ53091.1"/>
    </source>
</evidence>
<dbReference type="GO" id="GO:0009507">
    <property type="term" value="C:chloroplast"/>
    <property type="evidence" value="ECO:0007669"/>
    <property type="project" value="TreeGrafter"/>
</dbReference>
<feature type="domain" description="GUN4-like" evidence="2">
    <location>
        <begin position="54"/>
        <end position="195"/>
    </location>
</feature>
<organism evidence="3 4">
    <name type="scientific">Auxenochlorella protothecoides</name>
    <name type="common">Green microalga</name>
    <name type="synonym">Chlorella protothecoides</name>
    <dbReference type="NCBI Taxonomy" id="3075"/>
    <lineage>
        <taxon>Eukaryota</taxon>
        <taxon>Viridiplantae</taxon>
        <taxon>Chlorophyta</taxon>
        <taxon>core chlorophytes</taxon>
        <taxon>Trebouxiophyceae</taxon>
        <taxon>Chlorellales</taxon>
        <taxon>Chlorellaceae</taxon>
        <taxon>Auxenochlorella</taxon>
    </lineage>
</organism>
<dbReference type="AlphaFoldDB" id="A0A3M7KRD4"/>
<dbReference type="InterPro" id="IPR008629">
    <property type="entry name" value="GUN4-like"/>
</dbReference>
<evidence type="ECO:0000313" key="4">
    <source>
        <dbReference type="Proteomes" id="UP000279271"/>
    </source>
</evidence>